<evidence type="ECO:0000313" key="1">
    <source>
        <dbReference type="EMBL" id="GAG57510.1"/>
    </source>
</evidence>
<sequence>MAVEKKRNMDKQKILKKKIISVLEEQGFKINPHVRPPGSSKGTLRQIQKKARLEQVSYQKKFLKEYFALAKTYCRDGKDIIPEDIELELREVKSDSFEEILFRWWNFIWWSIPYQRSYGRQMRFVLWDKTHKAPFGLICLQSPVLKMSVRDKYLNIPKDELDLWVNRSMNAQRVGALPPYNELIGGKMVALALASNEIRETYREKYKDYISIIKGRKLKSDLLFITTTSAFGKSSLYNRLKYNGETVAECLGYTQGSGTFHITEELYMELLDFLKDMGVDVNRGYGHGPSRKLKLISLSLKYLGLSKFEYHGIKREFYLFPLVRNLRDVIQQRRKPISFDYPFNRLVDYWKERWAIPRSERIPDWKDFKSNKFFKKTEKMLKEL</sequence>
<reference evidence="1" key="1">
    <citation type="journal article" date="2014" name="Front. Microbiol.">
        <title>High frequency of phylogenetically diverse reductive dehalogenase-homologous genes in deep subseafloor sedimentary metagenomes.</title>
        <authorList>
            <person name="Kawai M."/>
            <person name="Futagami T."/>
            <person name="Toyoda A."/>
            <person name="Takaki Y."/>
            <person name="Nishi S."/>
            <person name="Hori S."/>
            <person name="Arai W."/>
            <person name="Tsubouchi T."/>
            <person name="Morono Y."/>
            <person name="Uchiyama I."/>
            <person name="Ito T."/>
            <person name="Fujiyama A."/>
            <person name="Inagaki F."/>
            <person name="Takami H."/>
        </authorList>
    </citation>
    <scope>NUCLEOTIDE SEQUENCE</scope>
    <source>
        <strain evidence="1">Expedition CK06-06</strain>
    </source>
</reference>
<dbReference type="AlphaFoldDB" id="X0YN22"/>
<protein>
    <submittedName>
        <fullName evidence="1">Uncharacterized protein</fullName>
    </submittedName>
</protein>
<dbReference type="InterPro" id="IPR025639">
    <property type="entry name" value="DruA"/>
</dbReference>
<gene>
    <name evidence="1" type="ORF">S01H4_03453</name>
</gene>
<dbReference type="Pfam" id="PF14236">
    <property type="entry name" value="DruA"/>
    <property type="match status" value="1"/>
</dbReference>
<accession>X0YN22</accession>
<organism evidence="1">
    <name type="scientific">marine sediment metagenome</name>
    <dbReference type="NCBI Taxonomy" id="412755"/>
    <lineage>
        <taxon>unclassified sequences</taxon>
        <taxon>metagenomes</taxon>
        <taxon>ecological metagenomes</taxon>
    </lineage>
</organism>
<comment type="caution">
    <text evidence="1">The sequence shown here is derived from an EMBL/GenBank/DDBJ whole genome shotgun (WGS) entry which is preliminary data.</text>
</comment>
<proteinExistence type="predicted"/>
<dbReference type="EMBL" id="BART01000848">
    <property type="protein sequence ID" value="GAG57510.1"/>
    <property type="molecule type" value="Genomic_DNA"/>
</dbReference>
<name>X0YN22_9ZZZZ</name>